<evidence type="ECO:0000256" key="2">
    <source>
        <dbReference type="SAM" id="Phobius"/>
    </source>
</evidence>
<dbReference type="EMBL" id="LAZR01005889">
    <property type="protein sequence ID" value="KKM96377.1"/>
    <property type="molecule type" value="Genomic_DNA"/>
</dbReference>
<dbReference type="AlphaFoldDB" id="A0A0F9PTA6"/>
<proteinExistence type="predicted"/>
<evidence type="ECO:0000256" key="1">
    <source>
        <dbReference type="SAM" id="MobiDB-lite"/>
    </source>
</evidence>
<comment type="caution">
    <text evidence="3">The sequence shown here is derived from an EMBL/GenBank/DDBJ whole genome shotgun (WGS) entry which is preliminary data.</text>
</comment>
<protein>
    <recommendedName>
        <fullName evidence="4">Phage tail tape measure protein domain-containing protein</fullName>
    </recommendedName>
</protein>
<feature type="compositionally biased region" description="Basic and acidic residues" evidence="1">
    <location>
        <begin position="546"/>
        <end position="569"/>
    </location>
</feature>
<feature type="transmembrane region" description="Helical" evidence="2">
    <location>
        <begin position="272"/>
        <end position="297"/>
    </location>
</feature>
<reference evidence="3" key="1">
    <citation type="journal article" date="2015" name="Nature">
        <title>Complex archaea that bridge the gap between prokaryotes and eukaryotes.</title>
        <authorList>
            <person name="Spang A."/>
            <person name="Saw J.H."/>
            <person name="Jorgensen S.L."/>
            <person name="Zaremba-Niedzwiedzka K."/>
            <person name="Martijn J."/>
            <person name="Lind A.E."/>
            <person name="van Eijk R."/>
            <person name="Schleper C."/>
            <person name="Guy L."/>
            <person name="Ettema T.J."/>
        </authorList>
    </citation>
    <scope>NUCLEOTIDE SEQUENCE</scope>
</reference>
<name>A0A0F9PTA6_9ZZZZ</name>
<gene>
    <name evidence="3" type="ORF">LCGC14_1178690</name>
</gene>
<feature type="transmembrane region" description="Helical" evidence="2">
    <location>
        <begin position="309"/>
        <end position="333"/>
    </location>
</feature>
<evidence type="ECO:0008006" key="4">
    <source>
        <dbReference type="Google" id="ProtNLM"/>
    </source>
</evidence>
<keyword evidence="2" id="KW-0472">Membrane</keyword>
<sequence length="580" mass="63110">MAVRNVEYIISLRDNFSKQLAGINKNLQVTGRRIQSIGKTMSLAVTLPIVALGGTAVKLASDFEETESKFNTVFSSIREQANNTAKNLKDNFGLSSRAAFELLGNTGDLLVGFGFTESAALEMSQQVNELAVDLASFTNVQGGAQSASAALTKALLGERESVKTLGISILESDVKARVLLNTQKGMRFESERQAKAVATLMIATEQSSKAIGDFERTSQSFANQMRITRARLEDLGVQIGKILLPIAQKLLQTVKGWIKSFSQLSPETKKTIVVIAGLVAILGPLLLILGTLMATVIPGLITAFGSLNAVMLLNPVLLIVAGVVALTAALIVFDRRVTPAISKTKLLNDANIQAFKSITAERFELQRLIRIAKEETLSKNQRRKAIEKINAISPKFLGNITLEEINTKKTSDAVKEYTKSILLKSRAQAASNRIVELEGKVLDLAGKKALDLADFKIPQFSTLNPMDWRKEWKSEAVKDLGMPELHMGNAEETNEASSKMVAFTFEQPVADEQEELEQQIFQQLNIKGKLVPPLSIDDSVSEDEAKDGNATKNTEKSDTGTGSTKKETKNPSNSGVKKKL</sequence>
<accession>A0A0F9PTA6</accession>
<feature type="compositionally biased region" description="Polar residues" evidence="1">
    <location>
        <begin position="570"/>
        <end position="580"/>
    </location>
</feature>
<organism evidence="3">
    <name type="scientific">marine sediment metagenome</name>
    <dbReference type="NCBI Taxonomy" id="412755"/>
    <lineage>
        <taxon>unclassified sequences</taxon>
        <taxon>metagenomes</taxon>
        <taxon>ecological metagenomes</taxon>
    </lineage>
</organism>
<keyword evidence="2" id="KW-1133">Transmembrane helix</keyword>
<evidence type="ECO:0000313" key="3">
    <source>
        <dbReference type="EMBL" id="KKM96377.1"/>
    </source>
</evidence>
<keyword evidence="2" id="KW-0812">Transmembrane</keyword>
<feature type="region of interest" description="Disordered" evidence="1">
    <location>
        <begin position="532"/>
        <end position="580"/>
    </location>
</feature>